<evidence type="ECO:0008006" key="11">
    <source>
        <dbReference type="Google" id="ProtNLM"/>
    </source>
</evidence>
<evidence type="ECO:0000256" key="1">
    <source>
        <dbReference type="ARBA" id="ARBA00022741"/>
    </source>
</evidence>
<keyword evidence="5" id="KW-0067">ATP-binding</keyword>
<dbReference type="GO" id="GO:0003678">
    <property type="term" value="F:DNA helicase activity"/>
    <property type="evidence" value="ECO:0007669"/>
    <property type="project" value="TreeGrafter"/>
</dbReference>
<dbReference type="AlphaFoldDB" id="A0A382R9K6"/>
<evidence type="ECO:0000256" key="2">
    <source>
        <dbReference type="ARBA" id="ARBA00022763"/>
    </source>
</evidence>
<evidence type="ECO:0000256" key="5">
    <source>
        <dbReference type="ARBA" id="ARBA00022840"/>
    </source>
</evidence>
<dbReference type="GO" id="GO:0003677">
    <property type="term" value="F:DNA binding"/>
    <property type="evidence" value="ECO:0007669"/>
    <property type="project" value="UniProtKB-KW"/>
</dbReference>
<feature type="non-terminal residue" evidence="10">
    <location>
        <position position="1"/>
    </location>
</feature>
<dbReference type="PROSITE" id="PS51194">
    <property type="entry name" value="HELICASE_CTER"/>
    <property type="match status" value="1"/>
</dbReference>
<dbReference type="InterPro" id="IPR001650">
    <property type="entry name" value="Helicase_C-like"/>
</dbReference>
<evidence type="ECO:0000313" key="10">
    <source>
        <dbReference type="EMBL" id="SVC93885.1"/>
    </source>
</evidence>
<dbReference type="PROSITE" id="PS51192">
    <property type="entry name" value="HELICASE_ATP_BIND_1"/>
    <property type="match status" value="1"/>
</dbReference>
<evidence type="ECO:0000256" key="7">
    <source>
        <dbReference type="ARBA" id="ARBA00023204"/>
    </source>
</evidence>
<keyword evidence="1" id="KW-0547">Nucleotide-binding</keyword>
<dbReference type="Gene3D" id="3.40.50.300">
    <property type="entry name" value="P-loop containing nucleotide triphosphate hydrolases"/>
    <property type="match status" value="2"/>
</dbReference>
<dbReference type="InterPro" id="IPR011545">
    <property type="entry name" value="DEAD/DEAH_box_helicase_dom"/>
</dbReference>
<evidence type="ECO:0000256" key="4">
    <source>
        <dbReference type="ARBA" id="ARBA00022806"/>
    </source>
</evidence>
<dbReference type="InterPro" id="IPR014001">
    <property type="entry name" value="Helicase_ATP-bd"/>
</dbReference>
<accession>A0A382R9K6</accession>
<dbReference type="PANTHER" id="PTHR47964">
    <property type="entry name" value="ATP-DEPENDENT DNA HELICASE HOMOLOG RECG, CHLOROPLASTIC"/>
    <property type="match status" value="1"/>
</dbReference>
<keyword evidence="3" id="KW-0378">Hydrolase</keyword>
<feature type="domain" description="Helicase ATP-binding" evidence="8">
    <location>
        <begin position="1"/>
        <end position="106"/>
    </location>
</feature>
<keyword evidence="2" id="KW-0227">DNA damage</keyword>
<dbReference type="EMBL" id="UINC01119798">
    <property type="protein sequence ID" value="SVC93885.1"/>
    <property type="molecule type" value="Genomic_DNA"/>
</dbReference>
<keyword evidence="4" id="KW-0347">Helicase</keyword>
<dbReference type="Pfam" id="PF00271">
    <property type="entry name" value="Helicase_C"/>
    <property type="match status" value="1"/>
</dbReference>
<dbReference type="PANTHER" id="PTHR47964:SF1">
    <property type="entry name" value="ATP-DEPENDENT DNA HELICASE HOMOLOG RECG, CHLOROPLASTIC"/>
    <property type="match status" value="1"/>
</dbReference>
<sequence length="323" mass="35890">EHMDRPVSIGLLTGSSRAPVKRELTKMAADGTLDVLIGTQALIQDGVSMPKLALAVADEQHRFGVMQRSALQERGQKNPHTLIMSATPIPRTLSLTLFGDLDISTIDEMPAGRQQVQTKWLEPKQRDTAYGFIRKQVEAGRQAFVVCPLVDESETIESKAATEEYQRLSHDIFPDLFLGLLHGRMAGKEKDKIMRQFRDGDLDILVTTPVVEVGIDVANATVMMIDGADRFGLAQLHQFRGRVGRGEHKSYCMLLSDSQSETAKERLSALERIHDGFQLAEVDLELRGPGDFFGTRQSGLPSLRMAHITDRELLDLARSEATR</sequence>
<dbReference type="GO" id="GO:0005524">
    <property type="term" value="F:ATP binding"/>
    <property type="evidence" value="ECO:0007669"/>
    <property type="project" value="UniProtKB-KW"/>
</dbReference>
<organism evidence="10">
    <name type="scientific">marine metagenome</name>
    <dbReference type="NCBI Taxonomy" id="408172"/>
    <lineage>
        <taxon>unclassified sequences</taxon>
        <taxon>metagenomes</taxon>
        <taxon>ecological metagenomes</taxon>
    </lineage>
</organism>
<feature type="non-terminal residue" evidence="10">
    <location>
        <position position="323"/>
    </location>
</feature>
<evidence type="ECO:0000259" key="8">
    <source>
        <dbReference type="PROSITE" id="PS51192"/>
    </source>
</evidence>
<evidence type="ECO:0000259" key="9">
    <source>
        <dbReference type="PROSITE" id="PS51194"/>
    </source>
</evidence>
<gene>
    <name evidence="10" type="ORF">METZ01_LOCUS346739</name>
</gene>
<dbReference type="GO" id="GO:0016787">
    <property type="term" value="F:hydrolase activity"/>
    <property type="evidence" value="ECO:0007669"/>
    <property type="project" value="UniProtKB-KW"/>
</dbReference>
<dbReference type="Pfam" id="PF19833">
    <property type="entry name" value="RecG_dom3_C"/>
    <property type="match status" value="1"/>
</dbReference>
<evidence type="ECO:0000256" key="3">
    <source>
        <dbReference type="ARBA" id="ARBA00022801"/>
    </source>
</evidence>
<protein>
    <recommendedName>
        <fullName evidence="11">Helicase C-terminal domain-containing protein</fullName>
    </recommendedName>
</protein>
<proteinExistence type="predicted"/>
<dbReference type="InterPro" id="IPR047112">
    <property type="entry name" value="RecG/Mfd"/>
</dbReference>
<dbReference type="InterPro" id="IPR045562">
    <property type="entry name" value="RecG_dom3_C"/>
</dbReference>
<dbReference type="Pfam" id="PF00270">
    <property type="entry name" value="DEAD"/>
    <property type="match status" value="1"/>
</dbReference>
<reference evidence="10" key="1">
    <citation type="submission" date="2018-05" db="EMBL/GenBank/DDBJ databases">
        <authorList>
            <person name="Lanie J.A."/>
            <person name="Ng W.-L."/>
            <person name="Kazmierczak K.M."/>
            <person name="Andrzejewski T.M."/>
            <person name="Davidsen T.M."/>
            <person name="Wayne K.J."/>
            <person name="Tettelin H."/>
            <person name="Glass J.I."/>
            <person name="Rusch D."/>
            <person name="Podicherti R."/>
            <person name="Tsui H.-C.T."/>
            <person name="Winkler M.E."/>
        </authorList>
    </citation>
    <scope>NUCLEOTIDE SEQUENCE</scope>
</reference>
<dbReference type="SUPFAM" id="SSF52540">
    <property type="entry name" value="P-loop containing nucleoside triphosphate hydrolases"/>
    <property type="match status" value="1"/>
</dbReference>
<dbReference type="GO" id="GO:0006281">
    <property type="term" value="P:DNA repair"/>
    <property type="evidence" value="ECO:0007669"/>
    <property type="project" value="UniProtKB-KW"/>
</dbReference>
<evidence type="ECO:0000256" key="6">
    <source>
        <dbReference type="ARBA" id="ARBA00023125"/>
    </source>
</evidence>
<dbReference type="SMART" id="SM00490">
    <property type="entry name" value="HELICc"/>
    <property type="match status" value="1"/>
</dbReference>
<keyword evidence="7" id="KW-0234">DNA repair</keyword>
<dbReference type="InterPro" id="IPR027417">
    <property type="entry name" value="P-loop_NTPase"/>
</dbReference>
<name>A0A382R9K6_9ZZZZ</name>
<feature type="domain" description="Helicase C-terminal" evidence="9">
    <location>
        <begin position="125"/>
        <end position="285"/>
    </location>
</feature>
<keyword evidence="6" id="KW-0238">DNA-binding</keyword>